<evidence type="ECO:0000256" key="1">
    <source>
        <dbReference type="SAM" id="MobiDB-lite"/>
    </source>
</evidence>
<protein>
    <recommendedName>
        <fullName evidence="4">Transcriptional regulator SLK2</fullName>
    </recommendedName>
</protein>
<dbReference type="PANTHER" id="PTHR10378">
    <property type="entry name" value="LIM DOMAIN-BINDING PROTEIN"/>
    <property type="match status" value="1"/>
</dbReference>
<feature type="region of interest" description="Disordered" evidence="1">
    <location>
        <begin position="1"/>
        <end position="28"/>
    </location>
</feature>
<sequence>MRPPGRSDGLEASRGPHGDRSMAVNVGPDHRLQPVATVPGAANLFNRRGHISGLRCPLSPSSPDAGVLQGDDWDRTLVTSMSGAPRSNLGLVPRDMHGSIPISTTNSSGPSIGVSSLVTDANSSLSGGAQLQPSTSMNADSFMRLPASPMSFSSNNISGSSVIDGPIVQQSPPQEQMQKRRSSSVTSQPVIDAAGALHAQKKSRVDIRQDDILQHNLIQQLLQGQSSLHLQGQQNPQIQALIHQHKLAQIQQQQQHQMLQPFSQIQQSQVGIPRQPQLRPPLAQPGMQLAGPVRTPVENGLCSRRLKQYLYHKRHRPENNPITYWRKLIDEYFAPRARERWCVSSYEKRGNPSGAVPHTAPDSWRCDICNTHGGKGYEATYEILPRLCQIRFDHGVIDEYLFLDMANEFRLPNGLMLLEHTKVVQKSIYEHMHVIHEGQLRIIFTPELKIMSWEFCSRRHDEYITRRFLSPQVAHLLQVAQKYQTVATESGPAGVSNSDAQNICNMFVTASRQLAKNIDHHTLNEHGLSKRYVRCLQISEVVNHMKDLIEFSHKNKLGPIEGLKSYPKQTAAKLPVQNMHEPKQLMAAAGLPNDQTNLKAMGVKTEMNTHANETHGIGPIGNGPQNAAALNNYQNPIGNGPQNAAALNNYQNILRSSVANQSLLQQEASSMFKGPTAMHNGIQLEASRSFRGPNQVHLAQFQHPASFQQPMPQQSSLQGLGVSPQYQQHVLHQLLQEAKNTNNRVLAQQQQQQQLQHAHANSGLASGGTAITGSAASGDHMNNNGTVKGATPMVTTGPSSVINNTASILPSRSNSFKSVSSNPQVAAAAGGGIGSGGHAATPKADALHELDDLDNLGNLISTELEESGLFLGDQEGGGYSWNIASSAAAATATAPSRLAGLAGLTGLARLTGLAVHRKLSEVVVGHGCGTPPMPAASLASHVRQLPACHYQMGPLNERDHSWTACQMVSQLSDYPLPAAA</sequence>
<dbReference type="AlphaFoldDB" id="A0A0E0DW24"/>
<feature type="region of interest" description="Disordered" evidence="1">
    <location>
        <begin position="745"/>
        <end position="798"/>
    </location>
</feature>
<dbReference type="Proteomes" id="UP000008021">
    <property type="component" value="Chromosome 6"/>
</dbReference>
<reference evidence="2" key="1">
    <citation type="submission" date="2015-04" db="UniProtKB">
        <authorList>
            <consortium name="EnsemblPlants"/>
        </authorList>
    </citation>
    <scope>IDENTIFICATION</scope>
</reference>
<dbReference type="STRING" id="40149.A0A0E0DW24"/>
<feature type="compositionally biased region" description="Basic and acidic residues" evidence="1">
    <location>
        <begin position="8"/>
        <end position="20"/>
    </location>
</feature>
<dbReference type="InterPro" id="IPR029005">
    <property type="entry name" value="LIM-bd/SEUSS"/>
</dbReference>
<dbReference type="EnsemblPlants" id="OMERI06G01620.1">
    <property type="protein sequence ID" value="OMERI06G01620.1"/>
    <property type="gene ID" value="OMERI06G01620"/>
</dbReference>
<dbReference type="Gramene" id="OMERI06G01620.1">
    <property type="protein sequence ID" value="OMERI06G01620.1"/>
    <property type="gene ID" value="OMERI06G01620"/>
</dbReference>
<feature type="compositionally biased region" description="Low complexity" evidence="1">
    <location>
        <begin position="746"/>
        <end position="778"/>
    </location>
</feature>
<organism evidence="2">
    <name type="scientific">Oryza meridionalis</name>
    <dbReference type="NCBI Taxonomy" id="40149"/>
    <lineage>
        <taxon>Eukaryota</taxon>
        <taxon>Viridiplantae</taxon>
        <taxon>Streptophyta</taxon>
        <taxon>Embryophyta</taxon>
        <taxon>Tracheophyta</taxon>
        <taxon>Spermatophyta</taxon>
        <taxon>Magnoliopsida</taxon>
        <taxon>Liliopsida</taxon>
        <taxon>Poales</taxon>
        <taxon>Poaceae</taxon>
        <taxon>BOP clade</taxon>
        <taxon>Oryzoideae</taxon>
        <taxon>Oryzeae</taxon>
        <taxon>Oryzinae</taxon>
        <taxon>Oryza</taxon>
    </lineage>
</organism>
<accession>A0A0E0DW24</accession>
<reference evidence="2" key="2">
    <citation type="submission" date="2018-05" db="EMBL/GenBank/DDBJ databases">
        <title>OmerRS3 (Oryza meridionalis Reference Sequence Version 3).</title>
        <authorList>
            <person name="Zhang J."/>
            <person name="Kudrna D."/>
            <person name="Lee S."/>
            <person name="Talag J."/>
            <person name="Welchert J."/>
            <person name="Wing R.A."/>
        </authorList>
    </citation>
    <scope>NUCLEOTIDE SEQUENCE [LARGE SCALE GENOMIC DNA]</scope>
    <source>
        <strain evidence="2">cv. OR44</strain>
    </source>
</reference>
<proteinExistence type="predicted"/>
<evidence type="ECO:0000313" key="2">
    <source>
        <dbReference type="EnsemblPlants" id="OMERI06G01620.1"/>
    </source>
</evidence>
<name>A0A0E0DW24_9ORYZ</name>
<keyword evidence="3" id="KW-1185">Reference proteome</keyword>
<dbReference type="Pfam" id="PF01803">
    <property type="entry name" value="LIM_bind"/>
    <property type="match status" value="1"/>
</dbReference>
<evidence type="ECO:0008006" key="4">
    <source>
        <dbReference type="Google" id="ProtNLM"/>
    </source>
</evidence>
<evidence type="ECO:0000313" key="3">
    <source>
        <dbReference type="Proteomes" id="UP000008021"/>
    </source>
</evidence>